<organism evidence="1 2">
    <name type="scientific">Maribacter chungangensis</name>
    <dbReference type="NCBI Taxonomy" id="1069117"/>
    <lineage>
        <taxon>Bacteria</taxon>
        <taxon>Pseudomonadati</taxon>
        <taxon>Bacteroidota</taxon>
        <taxon>Flavobacteriia</taxon>
        <taxon>Flavobacteriales</taxon>
        <taxon>Flavobacteriaceae</taxon>
        <taxon>Maribacter</taxon>
    </lineage>
</organism>
<evidence type="ECO:0000313" key="2">
    <source>
        <dbReference type="Proteomes" id="UP001597012"/>
    </source>
</evidence>
<comment type="caution">
    <text evidence="1">The sequence shown here is derived from an EMBL/GenBank/DDBJ whole genome shotgun (WGS) entry which is preliminary data.</text>
</comment>
<evidence type="ECO:0008006" key="3">
    <source>
        <dbReference type="Google" id="ProtNLM"/>
    </source>
</evidence>
<sequence>MKHLLLLSVLILYLGCSKNPSTEAAQIRAYYEGFKQSDYSKVKSTLSDSLISVAGDFTMRYSRESFYEKFKWDSVFRPQYTLVSINEEGENPIATVTMNSPKLEFLQNNPMTCRYTVYFKEGKIARLVELDCPTANWEMWAKRRDSLVGWTKINHPELGGFINDLTLQGAIDYMNAIDLYKRRKSTVYKD</sequence>
<keyword evidence="2" id="KW-1185">Reference proteome</keyword>
<gene>
    <name evidence="1" type="ORF">ACFQZJ_10625</name>
</gene>
<evidence type="ECO:0000313" key="1">
    <source>
        <dbReference type="EMBL" id="MFD0797917.1"/>
    </source>
</evidence>
<protein>
    <recommendedName>
        <fullName evidence="3">Nuclear transport factor 2 family protein</fullName>
    </recommendedName>
</protein>
<name>A0ABW3B3M0_9FLAO</name>
<proteinExistence type="predicted"/>
<dbReference type="EMBL" id="JBHTHY010000006">
    <property type="protein sequence ID" value="MFD0797917.1"/>
    <property type="molecule type" value="Genomic_DNA"/>
</dbReference>
<dbReference type="RefSeq" id="WP_379934406.1">
    <property type="nucleotide sequence ID" value="NZ_JBHTHY010000006.1"/>
</dbReference>
<accession>A0ABW3B3M0</accession>
<reference evidence="2" key="1">
    <citation type="journal article" date="2019" name="Int. J. Syst. Evol. Microbiol.">
        <title>The Global Catalogue of Microorganisms (GCM) 10K type strain sequencing project: providing services to taxonomists for standard genome sequencing and annotation.</title>
        <authorList>
            <consortium name="The Broad Institute Genomics Platform"/>
            <consortium name="The Broad Institute Genome Sequencing Center for Infectious Disease"/>
            <person name="Wu L."/>
            <person name="Ma J."/>
        </authorList>
    </citation>
    <scope>NUCLEOTIDE SEQUENCE [LARGE SCALE GENOMIC DNA]</scope>
    <source>
        <strain evidence="2">CCUG 61948</strain>
    </source>
</reference>
<dbReference type="Proteomes" id="UP001597012">
    <property type="component" value="Unassembled WGS sequence"/>
</dbReference>